<dbReference type="Gene3D" id="3.30.565.10">
    <property type="entry name" value="Histidine kinase-like ATPase, C-terminal domain"/>
    <property type="match status" value="1"/>
</dbReference>
<name>A0A1S1Q7A3_9ACTN</name>
<keyword evidence="5" id="KW-1185">Reference proteome</keyword>
<dbReference type="PANTHER" id="PTHR35526:SF3">
    <property type="entry name" value="ANTI-SIGMA-F FACTOR RSBW"/>
    <property type="match status" value="1"/>
</dbReference>
<dbReference type="GO" id="GO:0004674">
    <property type="term" value="F:protein serine/threonine kinase activity"/>
    <property type="evidence" value="ECO:0007669"/>
    <property type="project" value="UniProtKB-KW"/>
</dbReference>
<gene>
    <name evidence="4" type="ORF">CC117_29510</name>
</gene>
<dbReference type="InterPro" id="IPR003594">
    <property type="entry name" value="HATPase_dom"/>
</dbReference>
<dbReference type="AlphaFoldDB" id="A0A1S1Q7A3"/>
<dbReference type="PANTHER" id="PTHR35526">
    <property type="entry name" value="ANTI-SIGMA-F FACTOR RSBW-RELATED"/>
    <property type="match status" value="1"/>
</dbReference>
<proteinExistence type="predicted"/>
<keyword evidence="1" id="KW-0808">Transferase</keyword>
<dbReference type="InterPro" id="IPR050267">
    <property type="entry name" value="Anti-sigma-factor_SerPK"/>
</dbReference>
<dbReference type="Pfam" id="PF13581">
    <property type="entry name" value="HATPase_c_2"/>
    <property type="match status" value="1"/>
</dbReference>
<evidence type="ECO:0000259" key="3">
    <source>
        <dbReference type="Pfam" id="PF13581"/>
    </source>
</evidence>
<evidence type="ECO:0000313" key="5">
    <source>
        <dbReference type="Proteomes" id="UP000179627"/>
    </source>
</evidence>
<accession>A0A1S1Q7A3</accession>
<evidence type="ECO:0000313" key="4">
    <source>
        <dbReference type="EMBL" id="OHV28992.1"/>
    </source>
</evidence>
<evidence type="ECO:0000256" key="1">
    <source>
        <dbReference type="ARBA" id="ARBA00022527"/>
    </source>
</evidence>
<protein>
    <recommendedName>
        <fullName evidence="3">Histidine kinase/HSP90-like ATPase domain-containing protein</fullName>
    </recommendedName>
</protein>
<sequence length="190" mass="20013">MSDAAVTRLPFTADNLLAARRQVLVLASRAGVLPQRAADLKLALHEILTNSVRHGGGGGVLRVWVEEAMLICEVSDRGHVRDMLAGRRPPALDAEGGRGLWLAHQLCDLVQLSSSPAGTIVRLHCRIESGRIESGRDGSGGVESGRAGAGAETDPVDAGRAPTHPMHRAHPTHPAEISGAWPPARPAPHC</sequence>
<feature type="region of interest" description="Disordered" evidence="2">
    <location>
        <begin position="132"/>
        <end position="190"/>
    </location>
</feature>
<evidence type="ECO:0000256" key="2">
    <source>
        <dbReference type="SAM" id="MobiDB-lite"/>
    </source>
</evidence>
<dbReference type="CDD" id="cd16936">
    <property type="entry name" value="HATPase_RsbW-like"/>
    <property type="match status" value="1"/>
</dbReference>
<dbReference type="SUPFAM" id="SSF55874">
    <property type="entry name" value="ATPase domain of HSP90 chaperone/DNA topoisomerase II/histidine kinase"/>
    <property type="match status" value="1"/>
</dbReference>
<keyword evidence="1" id="KW-0723">Serine/threonine-protein kinase</keyword>
<reference evidence="5" key="1">
    <citation type="submission" date="2016-07" db="EMBL/GenBank/DDBJ databases">
        <title>Sequence Frankia sp. strain CcI1.17.</title>
        <authorList>
            <person name="Ghodhbane-Gtari F."/>
            <person name="Swanson E."/>
            <person name="Gueddou A."/>
            <person name="Morris K."/>
            <person name="Hezbri K."/>
            <person name="Ktari A."/>
            <person name="Nouioui I."/>
            <person name="Abebe-Akele F."/>
            <person name="Simpson S."/>
            <person name="Thomas K."/>
            <person name="Gtari M."/>
            <person name="Tisa L.S."/>
            <person name="Hurst S."/>
        </authorList>
    </citation>
    <scope>NUCLEOTIDE SEQUENCE [LARGE SCALE GENOMIC DNA]</scope>
    <source>
        <strain evidence="5">Cc1.17</strain>
    </source>
</reference>
<dbReference type="EMBL" id="MBLM01000167">
    <property type="protein sequence ID" value="OHV28992.1"/>
    <property type="molecule type" value="Genomic_DNA"/>
</dbReference>
<keyword evidence="1" id="KW-0418">Kinase</keyword>
<dbReference type="InterPro" id="IPR036890">
    <property type="entry name" value="HATPase_C_sf"/>
</dbReference>
<feature type="domain" description="Histidine kinase/HSP90-like ATPase" evidence="3">
    <location>
        <begin position="10"/>
        <end position="123"/>
    </location>
</feature>
<organism evidence="4 5">
    <name type="scientific">Parafrankia colletiae</name>
    <dbReference type="NCBI Taxonomy" id="573497"/>
    <lineage>
        <taxon>Bacteria</taxon>
        <taxon>Bacillati</taxon>
        <taxon>Actinomycetota</taxon>
        <taxon>Actinomycetes</taxon>
        <taxon>Frankiales</taxon>
        <taxon>Frankiaceae</taxon>
        <taxon>Parafrankia</taxon>
    </lineage>
</organism>
<comment type="caution">
    <text evidence="4">The sequence shown here is derived from an EMBL/GenBank/DDBJ whole genome shotgun (WGS) entry which is preliminary data.</text>
</comment>
<dbReference type="Proteomes" id="UP000179627">
    <property type="component" value="Unassembled WGS sequence"/>
</dbReference>